<keyword evidence="1" id="KW-0472">Membrane</keyword>
<accession>A0A6J1V982</accession>
<dbReference type="Proteomes" id="UP000504612">
    <property type="component" value="Unplaced"/>
</dbReference>
<proteinExistence type="predicted"/>
<keyword evidence="1" id="KW-0812">Transmembrane</keyword>
<protein>
    <submittedName>
        <fullName evidence="3">Pregnancy-specific glycoprotein 22-like</fullName>
    </submittedName>
</protein>
<evidence type="ECO:0000313" key="3">
    <source>
        <dbReference type="RefSeq" id="XP_026537243.1"/>
    </source>
</evidence>
<reference evidence="3" key="1">
    <citation type="submission" date="2025-08" db="UniProtKB">
        <authorList>
            <consortium name="RefSeq"/>
        </authorList>
    </citation>
    <scope>IDENTIFICATION</scope>
</reference>
<keyword evidence="1" id="KW-1133">Transmembrane helix</keyword>
<gene>
    <name evidence="3" type="primary">LOC113421201</name>
</gene>
<sequence length="242" mass="26326">MMKASRAGRGSRLRVRVGVGREKGRCAVQRSRRRGCGPAALLAAMLLMNSCIQLADAVNTVIPITVSPPKPAEGFNIFLIPRLDHKNFTSCGWYRGSVLTSENLRLIISSQPKFYNMGDAYTGREKLCANCSLHIKHCKTEDKGMYTIIMTGSMIAIGEVNLNVSGGLHSVPTNQPEGVLVDTAIIAVVGGIIGGTIILTEIMLWIYILTYKRCRNSAPDEASSEPPFSVCDNTFPPLGVRR</sequence>
<evidence type="ECO:0000256" key="1">
    <source>
        <dbReference type="SAM" id="Phobius"/>
    </source>
</evidence>
<feature type="transmembrane region" description="Helical" evidence="1">
    <location>
        <begin position="184"/>
        <end position="208"/>
    </location>
</feature>
<dbReference type="SUPFAM" id="SSF48726">
    <property type="entry name" value="Immunoglobulin"/>
    <property type="match status" value="1"/>
</dbReference>
<name>A0A6J1V982_9SAUR</name>
<dbReference type="RefSeq" id="XP_026537243.1">
    <property type="nucleotide sequence ID" value="XM_026681458.1"/>
</dbReference>
<dbReference type="GeneID" id="113421201"/>
<dbReference type="KEGG" id="nss:113421201"/>
<keyword evidence="2" id="KW-1185">Reference proteome</keyword>
<dbReference type="AlphaFoldDB" id="A0A6J1V982"/>
<organism evidence="2 3">
    <name type="scientific">Notechis scutatus</name>
    <name type="common">mainland tiger snake</name>
    <dbReference type="NCBI Taxonomy" id="8663"/>
    <lineage>
        <taxon>Eukaryota</taxon>
        <taxon>Metazoa</taxon>
        <taxon>Chordata</taxon>
        <taxon>Craniata</taxon>
        <taxon>Vertebrata</taxon>
        <taxon>Euteleostomi</taxon>
        <taxon>Lepidosauria</taxon>
        <taxon>Squamata</taxon>
        <taxon>Bifurcata</taxon>
        <taxon>Unidentata</taxon>
        <taxon>Episquamata</taxon>
        <taxon>Toxicofera</taxon>
        <taxon>Serpentes</taxon>
        <taxon>Colubroidea</taxon>
        <taxon>Elapidae</taxon>
        <taxon>Hydrophiinae</taxon>
        <taxon>Notechis</taxon>
    </lineage>
</organism>
<dbReference type="InterPro" id="IPR036179">
    <property type="entry name" value="Ig-like_dom_sf"/>
</dbReference>
<dbReference type="InterPro" id="IPR013783">
    <property type="entry name" value="Ig-like_fold"/>
</dbReference>
<evidence type="ECO:0000313" key="2">
    <source>
        <dbReference type="Proteomes" id="UP000504612"/>
    </source>
</evidence>
<dbReference type="Gene3D" id="2.60.40.10">
    <property type="entry name" value="Immunoglobulins"/>
    <property type="match status" value="1"/>
</dbReference>